<dbReference type="CDD" id="cd00037">
    <property type="entry name" value="CLECT"/>
    <property type="match status" value="2"/>
</dbReference>
<keyword evidence="4" id="KW-1185">Reference proteome</keyword>
<evidence type="ECO:0000313" key="4">
    <source>
        <dbReference type="Proteomes" id="UP001148838"/>
    </source>
</evidence>
<dbReference type="SMART" id="SM00034">
    <property type="entry name" value="CLECT"/>
    <property type="match status" value="1"/>
</dbReference>
<dbReference type="Gene3D" id="3.10.100.10">
    <property type="entry name" value="Mannose-Binding Protein A, subunit A"/>
    <property type="match status" value="1"/>
</dbReference>
<reference evidence="3 4" key="1">
    <citation type="journal article" date="2022" name="Allergy">
        <title>Genome assembly and annotation of Periplaneta americana reveal a comprehensive cockroach allergen profile.</title>
        <authorList>
            <person name="Wang L."/>
            <person name="Xiong Q."/>
            <person name="Saelim N."/>
            <person name="Wang L."/>
            <person name="Nong W."/>
            <person name="Wan A.T."/>
            <person name="Shi M."/>
            <person name="Liu X."/>
            <person name="Cao Q."/>
            <person name="Hui J.H.L."/>
            <person name="Sookrung N."/>
            <person name="Leung T.F."/>
            <person name="Tungtrongchitr A."/>
            <person name="Tsui S.K.W."/>
        </authorList>
    </citation>
    <scope>NUCLEOTIDE SEQUENCE [LARGE SCALE GENOMIC DNA]</scope>
    <source>
        <strain evidence="3">PWHHKU_190912</strain>
    </source>
</reference>
<dbReference type="InterPro" id="IPR001304">
    <property type="entry name" value="C-type_lectin-like"/>
</dbReference>
<dbReference type="Proteomes" id="UP001148838">
    <property type="component" value="Unassembled WGS sequence"/>
</dbReference>
<sequence length="532" mass="60401">MSPGSSTESYPAFVHIRLREYPRKKPQPGNVIHRDGSQGDVSAALRHDVHRGHNTQEVRHPSTLRPEVVRHQPSQSDGSLDRTAPPRKPSPNYELIPGLGYYKLHTEAKPWHDARQICAQEGAHLAIINSEEEAEELKAILARHPKILSDWRNEYAYIGMSDIRSEGDWITIFGTWLKEIWSHDAHYVSCHRLRLQWCRERQTWTAADWKRAVFRDASRFSLSSDDGRGRVWRPCGARLNPTFAVARHTAPIAGVLIWGAIIFDSRSLLESITAQRYVQDILLPHVLTLMPWLPREIFSVDVEKVIDGIDLKTTRHIKKKEERKVKEQRRLEVSVNNFDEVSPEYPISIASENSSELEDGEGNKSRMKPTIRIKKNQMILHLPNMARECDRRGLSDREAASIASAPLQDIGVLYDSETSQPLNTTGYMKWAPNQPDQGREGNCGLMQRTGGLHDVPCALAFPTFSKSMKGWERNVGEASNLKGQRFYKAARPSERDRSASSKQTSVIVTLDKLEPNIEHEMHDTNVQSVDAG</sequence>
<dbReference type="Pfam" id="PF00059">
    <property type="entry name" value="Lectin_C"/>
    <property type="match status" value="1"/>
</dbReference>
<dbReference type="PROSITE" id="PS50041">
    <property type="entry name" value="C_TYPE_LECTIN_2"/>
    <property type="match status" value="1"/>
</dbReference>
<evidence type="ECO:0000256" key="1">
    <source>
        <dbReference type="SAM" id="MobiDB-lite"/>
    </source>
</evidence>
<evidence type="ECO:0000259" key="2">
    <source>
        <dbReference type="PROSITE" id="PS50041"/>
    </source>
</evidence>
<organism evidence="3 4">
    <name type="scientific">Periplaneta americana</name>
    <name type="common">American cockroach</name>
    <name type="synonym">Blatta americana</name>
    <dbReference type="NCBI Taxonomy" id="6978"/>
    <lineage>
        <taxon>Eukaryota</taxon>
        <taxon>Metazoa</taxon>
        <taxon>Ecdysozoa</taxon>
        <taxon>Arthropoda</taxon>
        <taxon>Hexapoda</taxon>
        <taxon>Insecta</taxon>
        <taxon>Pterygota</taxon>
        <taxon>Neoptera</taxon>
        <taxon>Polyneoptera</taxon>
        <taxon>Dictyoptera</taxon>
        <taxon>Blattodea</taxon>
        <taxon>Blattoidea</taxon>
        <taxon>Blattidae</taxon>
        <taxon>Blattinae</taxon>
        <taxon>Periplaneta</taxon>
    </lineage>
</organism>
<dbReference type="EMBL" id="JAJSOF020000003">
    <property type="protein sequence ID" value="KAJ4449396.1"/>
    <property type="molecule type" value="Genomic_DNA"/>
</dbReference>
<accession>A0ABQ8TRR9</accession>
<gene>
    <name evidence="3" type="ORF">ANN_00795</name>
</gene>
<protein>
    <recommendedName>
        <fullName evidence="2">C-type lectin domain-containing protein</fullName>
    </recommendedName>
</protein>
<feature type="region of interest" description="Disordered" evidence="1">
    <location>
        <begin position="18"/>
        <end position="91"/>
    </location>
</feature>
<evidence type="ECO:0000313" key="3">
    <source>
        <dbReference type="EMBL" id="KAJ4449396.1"/>
    </source>
</evidence>
<feature type="region of interest" description="Disordered" evidence="1">
    <location>
        <begin position="486"/>
        <end position="507"/>
    </location>
</feature>
<dbReference type="PANTHER" id="PTHR22803">
    <property type="entry name" value="MANNOSE, PHOSPHOLIPASE, LECTIN RECEPTOR RELATED"/>
    <property type="match status" value="1"/>
</dbReference>
<feature type="domain" description="C-type lectin" evidence="2">
    <location>
        <begin position="102"/>
        <end position="197"/>
    </location>
</feature>
<dbReference type="SUPFAM" id="SSF56436">
    <property type="entry name" value="C-type lectin-like"/>
    <property type="match status" value="1"/>
</dbReference>
<dbReference type="InterPro" id="IPR050111">
    <property type="entry name" value="C-type_lectin/snaclec_domain"/>
</dbReference>
<dbReference type="InterPro" id="IPR016186">
    <property type="entry name" value="C-type_lectin-like/link_sf"/>
</dbReference>
<name>A0ABQ8TRR9_PERAM</name>
<comment type="caution">
    <text evidence="3">The sequence shown here is derived from an EMBL/GenBank/DDBJ whole genome shotgun (WGS) entry which is preliminary data.</text>
</comment>
<proteinExistence type="predicted"/>
<dbReference type="InterPro" id="IPR036397">
    <property type="entry name" value="RNaseH_sf"/>
</dbReference>
<dbReference type="InterPro" id="IPR016187">
    <property type="entry name" value="CTDL_fold"/>
</dbReference>
<dbReference type="Gene3D" id="3.30.420.10">
    <property type="entry name" value="Ribonuclease H-like superfamily/Ribonuclease H"/>
    <property type="match status" value="1"/>
</dbReference>